<comment type="caution">
    <text evidence="2">The sequence shown here is derived from an EMBL/GenBank/DDBJ whole genome shotgun (WGS) entry which is preliminary data.</text>
</comment>
<dbReference type="InterPro" id="IPR036388">
    <property type="entry name" value="WH-like_DNA-bd_sf"/>
</dbReference>
<protein>
    <recommendedName>
        <fullName evidence="1">HTH luxR-type domain-containing protein</fullName>
    </recommendedName>
</protein>
<accession>A0A2M9G0M8</accession>
<dbReference type="SUPFAM" id="SSF46894">
    <property type="entry name" value="C-terminal effector domain of the bipartite response regulators"/>
    <property type="match status" value="1"/>
</dbReference>
<dbReference type="AlphaFoldDB" id="A0A2M9G0M8"/>
<feature type="domain" description="HTH luxR-type" evidence="1">
    <location>
        <begin position="154"/>
        <end position="211"/>
    </location>
</feature>
<name>A0A2M9G0M8_9PROT</name>
<keyword evidence="3" id="KW-1185">Reference proteome</keyword>
<evidence type="ECO:0000259" key="1">
    <source>
        <dbReference type="SMART" id="SM00421"/>
    </source>
</evidence>
<dbReference type="Pfam" id="PF00196">
    <property type="entry name" value="GerE"/>
    <property type="match status" value="1"/>
</dbReference>
<dbReference type="EMBL" id="PHIG01000034">
    <property type="protein sequence ID" value="PJK29270.1"/>
    <property type="molecule type" value="Genomic_DNA"/>
</dbReference>
<dbReference type="GO" id="GO:0006355">
    <property type="term" value="P:regulation of DNA-templated transcription"/>
    <property type="evidence" value="ECO:0007669"/>
    <property type="project" value="InterPro"/>
</dbReference>
<reference evidence="2 3" key="1">
    <citation type="submission" date="2017-11" db="EMBL/GenBank/DDBJ databases">
        <title>Draft genome sequence of Rhizobiales bacterium SY3-13.</title>
        <authorList>
            <person name="Sun C."/>
        </authorList>
    </citation>
    <scope>NUCLEOTIDE SEQUENCE [LARGE SCALE GENOMIC DNA]</scope>
    <source>
        <strain evidence="2 3">SY3-13</strain>
    </source>
</reference>
<dbReference type="Proteomes" id="UP000229498">
    <property type="component" value="Unassembled WGS sequence"/>
</dbReference>
<dbReference type="Gene3D" id="1.10.10.10">
    <property type="entry name" value="Winged helix-like DNA-binding domain superfamily/Winged helix DNA-binding domain"/>
    <property type="match status" value="1"/>
</dbReference>
<dbReference type="InterPro" id="IPR016032">
    <property type="entry name" value="Sig_transdc_resp-reg_C-effctor"/>
</dbReference>
<organism evidence="2 3">
    <name type="scientific">Minwuia thermotolerans</name>
    <dbReference type="NCBI Taxonomy" id="2056226"/>
    <lineage>
        <taxon>Bacteria</taxon>
        <taxon>Pseudomonadati</taxon>
        <taxon>Pseudomonadota</taxon>
        <taxon>Alphaproteobacteria</taxon>
        <taxon>Minwuiales</taxon>
        <taxon>Minwuiaceae</taxon>
        <taxon>Minwuia</taxon>
    </lineage>
</organism>
<gene>
    <name evidence="2" type="ORF">CVT23_12830</name>
</gene>
<dbReference type="GO" id="GO:0003677">
    <property type="term" value="F:DNA binding"/>
    <property type="evidence" value="ECO:0007669"/>
    <property type="project" value="InterPro"/>
</dbReference>
<sequence length="233" mass="25367">MTGRDSIVREPARPVVVYDEGRDRLRRIASDLRGAEGMPVTRAGGLDELAGLMERHDFANADVLVWHATFWNLPRGETLRLFGLLRGARLVVVVALDELLDGAPAMKLGEAWLFADLGPARLADALRLTRLGYGVVPSGAEGGLDLFSLRRATLKEMDPRERGVLEALARGSTNRAIGRELGLTDAVAKGLVRRVLGRLNLRNRTEAAVFLARARQAAPEEGAHRLADAAHWG</sequence>
<dbReference type="InterPro" id="IPR000792">
    <property type="entry name" value="Tscrpt_reg_LuxR_C"/>
</dbReference>
<evidence type="ECO:0000313" key="3">
    <source>
        <dbReference type="Proteomes" id="UP000229498"/>
    </source>
</evidence>
<dbReference type="RefSeq" id="WP_109795911.1">
    <property type="nucleotide sequence ID" value="NZ_PHIG01000034.1"/>
</dbReference>
<dbReference type="SMART" id="SM00421">
    <property type="entry name" value="HTH_LUXR"/>
    <property type="match status" value="1"/>
</dbReference>
<proteinExistence type="predicted"/>
<dbReference type="OrthoDB" id="9814495at2"/>
<evidence type="ECO:0000313" key="2">
    <source>
        <dbReference type="EMBL" id="PJK29270.1"/>
    </source>
</evidence>